<name>A0A2P2ND59_RHIMU</name>
<reference evidence="1" key="1">
    <citation type="submission" date="2018-02" db="EMBL/GenBank/DDBJ databases">
        <title>Rhizophora mucronata_Transcriptome.</title>
        <authorList>
            <person name="Meera S.P."/>
            <person name="Sreeshan A."/>
            <person name="Augustine A."/>
        </authorList>
    </citation>
    <scope>NUCLEOTIDE SEQUENCE</scope>
    <source>
        <tissue evidence="1">Leaf</tissue>
    </source>
</reference>
<dbReference type="AlphaFoldDB" id="A0A2P2ND59"/>
<sequence length="27" mass="3041">MCLATNNLGKLKIPSKCSLHVQPYRKP</sequence>
<dbReference type="EMBL" id="GGEC01059927">
    <property type="protein sequence ID" value="MBX40411.1"/>
    <property type="molecule type" value="Transcribed_RNA"/>
</dbReference>
<accession>A0A2P2ND59</accession>
<protein>
    <submittedName>
        <fullName evidence="1">Uncharacterized protein</fullName>
    </submittedName>
</protein>
<evidence type="ECO:0000313" key="1">
    <source>
        <dbReference type="EMBL" id="MBX40411.1"/>
    </source>
</evidence>
<proteinExistence type="predicted"/>
<organism evidence="1">
    <name type="scientific">Rhizophora mucronata</name>
    <name type="common">Asiatic mangrove</name>
    <dbReference type="NCBI Taxonomy" id="61149"/>
    <lineage>
        <taxon>Eukaryota</taxon>
        <taxon>Viridiplantae</taxon>
        <taxon>Streptophyta</taxon>
        <taxon>Embryophyta</taxon>
        <taxon>Tracheophyta</taxon>
        <taxon>Spermatophyta</taxon>
        <taxon>Magnoliopsida</taxon>
        <taxon>eudicotyledons</taxon>
        <taxon>Gunneridae</taxon>
        <taxon>Pentapetalae</taxon>
        <taxon>rosids</taxon>
        <taxon>fabids</taxon>
        <taxon>Malpighiales</taxon>
        <taxon>Rhizophoraceae</taxon>
        <taxon>Rhizophora</taxon>
    </lineage>
</organism>